<evidence type="ECO:0000313" key="7">
    <source>
        <dbReference type="Proteomes" id="UP001152321"/>
    </source>
</evidence>
<evidence type="ECO:0000256" key="1">
    <source>
        <dbReference type="ARBA" id="ARBA00004418"/>
    </source>
</evidence>
<dbReference type="PANTHER" id="PTHR36307">
    <property type="entry name" value="FLAGELLA BASAL BODY P-RING FORMATION PROTEIN FLGA"/>
    <property type="match status" value="1"/>
</dbReference>
<dbReference type="EMBL" id="JANRMI010000003">
    <property type="protein sequence ID" value="MDG0817014.1"/>
    <property type="molecule type" value="Genomic_DNA"/>
</dbReference>
<dbReference type="Pfam" id="PF13144">
    <property type="entry name" value="ChapFlgA"/>
    <property type="match status" value="1"/>
</dbReference>
<keyword evidence="2 4" id="KW-0732">Signal</keyword>
<keyword evidence="6" id="KW-0966">Cell projection</keyword>
<comment type="subcellular location">
    <subcellularLocation>
        <location evidence="1">Periplasm</location>
    </subcellularLocation>
</comment>
<name>A0ABT6DKE5_9BACT</name>
<accession>A0ABT6DKE5</accession>
<dbReference type="InterPro" id="IPR039246">
    <property type="entry name" value="Flagellar_FlgA"/>
</dbReference>
<evidence type="ECO:0000256" key="3">
    <source>
        <dbReference type="ARBA" id="ARBA00022764"/>
    </source>
</evidence>
<dbReference type="Gene3D" id="2.30.30.760">
    <property type="match status" value="1"/>
</dbReference>
<dbReference type="SMART" id="SM00858">
    <property type="entry name" value="SAF"/>
    <property type="match status" value="1"/>
</dbReference>
<proteinExistence type="predicted"/>
<dbReference type="NCBIfam" id="TIGR03170">
    <property type="entry name" value="flgA_cterm"/>
    <property type="match status" value="1"/>
</dbReference>
<dbReference type="InterPro" id="IPR017585">
    <property type="entry name" value="SAF_FlgA"/>
</dbReference>
<reference evidence="6" key="1">
    <citation type="submission" date="2022-08" db="EMBL/GenBank/DDBJ databases">
        <title>Novel Bdellovibrio Species Isolated from Svalbard: Designation Bdellovibrio svalbardensis.</title>
        <authorList>
            <person name="Mitchell R.J."/>
            <person name="Choi S.Y."/>
        </authorList>
    </citation>
    <scope>NUCLEOTIDE SEQUENCE</scope>
    <source>
        <strain evidence="6">PAP01</strain>
    </source>
</reference>
<dbReference type="PANTHER" id="PTHR36307:SF1">
    <property type="entry name" value="FLAGELLA BASAL BODY P-RING FORMATION PROTEIN FLGA"/>
    <property type="match status" value="1"/>
</dbReference>
<keyword evidence="6" id="KW-0282">Flagellum</keyword>
<feature type="chain" id="PRO_5047216710" evidence="4">
    <location>
        <begin position="18"/>
        <end position="309"/>
    </location>
</feature>
<dbReference type="CDD" id="cd11614">
    <property type="entry name" value="SAF_CpaB_FlgA_like"/>
    <property type="match status" value="1"/>
</dbReference>
<organism evidence="6 7">
    <name type="scientific">Bdellovibrio svalbardensis</name>
    <dbReference type="NCBI Taxonomy" id="2972972"/>
    <lineage>
        <taxon>Bacteria</taxon>
        <taxon>Pseudomonadati</taxon>
        <taxon>Bdellovibrionota</taxon>
        <taxon>Bdellovibrionia</taxon>
        <taxon>Bdellovibrionales</taxon>
        <taxon>Pseudobdellovibrionaceae</taxon>
        <taxon>Bdellovibrio</taxon>
    </lineage>
</organism>
<evidence type="ECO:0000259" key="5">
    <source>
        <dbReference type="SMART" id="SM00858"/>
    </source>
</evidence>
<evidence type="ECO:0000256" key="4">
    <source>
        <dbReference type="SAM" id="SignalP"/>
    </source>
</evidence>
<dbReference type="RefSeq" id="WP_277578490.1">
    <property type="nucleotide sequence ID" value="NZ_JANRMI010000003.1"/>
</dbReference>
<feature type="domain" description="SAF" evidence="5">
    <location>
        <begin position="186"/>
        <end position="247"/>
    </location>
</feature>
<keyword evidence="3" id="KW-0574">Periplasm</keyword>
<gene>
    <name evidence="6" type="primary">flgA</name>
    <name evidence="6" type="ORF">NWE73_11600</name>
</gene>
<comment type="caution">
    <text evidence="6">The sequence shown here is derived from an EMBL/GenBank/DDBJ whole genome shotgun (WGS) entry which is preliminary data.</text>
</comment>
<protein>
    <submittedName>
        <fullName evidence="6">Flagellar basal body P-ring formation chaperone FlgA</fullName>
    </submittedName>
</protein>
<keyword evidence="6" id="KW-0969">Cilium</keyword>
<dbReference type="Proteomes" id="UP001152321">
    <property type="component" value="Unassembled WGS sequence"/>
</dbReference>
<sequence>MKKIVAALLLISLQAVARPEVSIPATVEVSQRPALHLSDIAIVKDGSEELLEQLQGVVIRDDARELLLSQHFEANELLGKIRAAMQDNETLRKLNPSFKIPSNVKVTFAANPISKQEVERKIMNALKARCSECEYRLSIQSVPVPNNRQWELDFTQLTAKGGFLLPLRDSESRNPKWISGTIHVSRLTPVTTRMISQGERVKPEDLRMSMLDVTFAKDAGLRMEDIQGQLAARTLPVGSPVWTSDLRREPAAKKGQIVKALVGNQDFEITVNVECQDNGVIGDLVKVKNLDTQKVLSALVTDKGVVKLQ</sequence>
<dbReference type="InterPro" id="IPR013974">
    <property type="entry name" value="SAF"/>
</dbReference>
<evidence type="ECO:0000313" key="6">
    <source>
        <dbReference type="EMBL" id="MDG0817014.1"/>
    </source>
</evidence>
<feature type="signal peptide" evidence="4">
    <location>
        <begin position="1"/>
        <end position="17"/>
    </location>
</feature>
<keyword evidence="7" id="KW-1185">Reference proteome</keyword>
<evidence type="ECO:0000256" key="2">
    <source>
        <dbReference type="ARBA" id="ARBA00022729"/>
    </source>
</evidence>